<dbReference type="EMBL" id="WVUD01000033">
    <property type="protein sequence ID" value="MYL84459.1"/>
    <property type="molecule type" value="Genomic_DNA"/>
</dbReference>
<protein>
    <submittedName>
        <fullName evidence="1">Uncharacterized protein</fullName>
    </submittedName>
</protein>
<evidence type="ECO:0000313" key="1">
    <source>
        <dbReference type="EMBL" id="MYL84459.1"/>
    </source>
</evidence>
<accession>A0A7C9IPS3</accession>
<gene>
    <name evidence="1" type="ORF">GTA51_15150</name>
</gene>
<keyword evidence="2" id="KW-1185">Reference proteome</keyword>
<dbReference type="RefSeq" id="WP_160962512.1">
    <property type="nucleotide sequence ID" value="NZ_WVUD01000033.1"/>
</dbReference>
<evidence type="ECO:0000313" key="2">
    <source>
        <dbReference type="Proteomes" id="UP000482487"/>
    </source>
</evidence>
<dbReference type="Proteomes" id="UP000482487">
    <property type="component" value="Unassembled WGS sequence"/>
</dbReference>
<proteinExistence type="predicted"/>
<comment type="caution">
    <text evidence="1">The sequence shown here is derived from an EMBL/GenBank/DDBJ whole genome shotgun (WGS) entry which is preliminary data.</text>
</comment>
<sequence length="56" mass="6030">MNALRYVGLFVMLAMLGDLFFARAAQSKQCAKFVVVFNEKLTSAPAGVYIGTLLSG</sequence>
<name>A0A7C9IPS3_9BACT</name>
<organism evidence="1 2">
    <name type="scientific">Solidesulfovibrio aerotolerans</name>
    <dbReference type="NCBI Taxonomy" id="295255"/>
    <lineage>
        <taxon>Bacteria</taxon>
        <taxon>Pseudomonadati</taxon>
        <taxon>Thermodesulfobacteriota</taxon>
        <taxon>Desulfovibrionia</taxon>
        <taxon>Desulfovibrionales</taxon>
        <taxon>Desulfovibrionaceae</taxon>
        <taxon>Solidesulfovibrio</taxon>
    </lineage>
</organism>
<reference evidence="1 2" key="1">
    <citation type="submission" date="2020-01" db="EMBL/GenBank/DDBJ databases">
        <title>Genome sequence of Desulfovibrio aerotolerans DSM 16695(T).</title>
        <authorList>
            <person name="Karnachuk O."/>
            <person name="Avakyan M."/>
            <person name="Mardanov A."/>
            <person name="Kadnikov V."/>
            <person name="Ravin N."/>
        </authorList>
    </citation>
    <scope>NUCLEOTIDE SEQUENCE [LARGE SCALE GENOMIC DNA]</scope>
    <source>
        <strain evidence="1 2">DSM 16695</strain>
    </source>
</reference>
<dbReference type="AlphaFoldDB" id="A0A7C9IPS3"/>